<dbReference type="InterPro" id="IPR036640">
    <property type="entry name" value="ABC1_TM_sf"/>
</dbReference>
<dbReference type="InterPro" id="IPR027417">
    <property type="entry name" value="P-loop_NTPase"/>
</dbReference>
<dbReference type="InterPro" id="IPR003439">
    <property type="entry name" value="ABC_transporter-like_ATP-bd"/>
</dbReference>
<dbReference type="SUPFAM" id="SSF90123">
    <property type="entry name" value="ABC transporter transmembrane region"/>
    <property type="match status" value="1"/>
</dbReference>
<dbReference type="PROSITE" id="PS50893">
    <property type="entry name" value="ABC_TRANSPORTER_2"/>
    <property type="match status" value="1"/>
</dbReference>
<reference evidence="10 11" key="1">
    <citation type="submission" date="2019-08" db="EMBL/GenBank/DDBJ databases">
        <title>Genome sequencing of Paenibacillus faecis DSM 23593(T).</title>
        <authorList>
            <person name="Kook J.-K."/>
            <person name="Park S.-N."/>
            <person name="Lim Y.K."/>
        </authorList>
    </citation>
    <scope>NUCLEOTIDE SEQUENCE [LARGE SCALE GENOMIC DNA]</scope>
    <source>
        <strain evidence="10 11">DSM 23593</strain>
    </source>
</reference>
<dbReference type="SUPFAM" id="SSF52540">
    <property type="entry name" value="P-loop containing nucleoside triphosphate hydrolases"/>
    <property type="match status" value="1"/>
</dbReference>
<proteinExistence type="predicted"/>
<evidence type="ECO:0000259" key="8">
    <source>
        <dbReference type="PROSITE" id="PS50893"/>
    </source>
</evidence>
<keyword evidence="5 7" id="KW-1133">Transmembrane helix</keyword>
<feature type="transmembrane region" description="Helical" evidence="7">
    <location>
        <begin position="315"/>
        <end position="346"/>
    </location>
</feature>
<dbReference type="InterPro" id="IPR039421">
    <property type="entry name" value="Type_1_exporter"/>
</dbReference>
<feature type="domain" description="ABC transmembrane type-1" evidence="9">
    <location>
        <begin position="79"/>
        <end position="368"/>
    </location>
</feature>
<evidence type="ECO:0000313" key="11">
    <source>
        <dbReference type="Proteomes" id="UP000325218"/>
    </source>
</evidence>
<evidence type="ECO:0000256" key="4">
    <source>
        <dbReference type="ARBA" id="ARBA00022840"/>
    </source>
</evidence>
<dbReference type="SMART" id="SM00382">
    <property type="entry name" value="AAA"/>
    <property type="match status" value="1"/>
</dbReference>
<dbReference type="GO" id="GO:0015421">
    <property type="term" value="F:ABC-type oligopeptide transporter activity"/>
    <property type="evidence" value="ECO:0007669"/>
    <property type="project" value="TreeGrafter"/>
</dbReference>
<protein>
    <submittedName>
        <fullName evidence="10">ABC transporter ATP-binding protein</fullName>
    </submittedName>
</protein>
<dbReference type="PROSITE" id="PS00211">
    <property type="entry name" value="ABC_TRANSPORTER_1"/>
    <property type="match status" value="1"/>
</dbReference>
<dbReference type="InterPro" id="IPR017871">
    <property type="entry name" value="ABC_transporter-like_CS"/>
</dbReference>
<feature type="transmembrane region" description="Helical" evidence="7">
    <location>
        <begin position="213"/>
        <end position="237"/>
    </location>
</feature>
<gene>
    <name evidence="10" type="ORF">FRY98_14345</name>
</gene>
<dbReference type="InterPro" id="IPR011527">
    <property type="entry name" value="ABC1_TM_dom"/>
</dbReference>
<dbReference type="AlphaFoldDB" id="A0A5D0CRH0"/>
<dbReference type="Gene3D" id="1.20.1560.10">
    <property type="entry name" value="ABC transporter type 1, transmembrane domain"/>
    <property type="match status" value="1"/>
</dbReference>
<evidence type="ECO:0000259" key="9">
    <source>
        <dbReference type="PROSITE" id="PS50929"/>
    </source>
</evidence>
<sequence length="658" mass="74207">MKMSAVRYRQQTFHLLWSDGPNAGSVLVKVIIHQYDSGQRPDANLRRKSVAEVNHKGVLRGLLIEIVPFIWRSAPVRLAVMMVIRIVEALQPAVQIYLTKRLVEQASLLFQGNKEMLLPALTTIGWQALFFLTALGLRSLSHMLLLVIKQKAQFRLDREIAEKCSRLDYIYFEQSEYYDRLQRVTQGLAYRGLSVLDHFFLVLQSLITLTSLLVVLAGFHGMLSAGVLCLIIPSFLINMKLGQKRYKQMIAQTPSSRKVHYFMGLMTGRESAKEMKLFKLYPYIIDQWGKLYWKNAREKAALEKSGQWLGGFSEFFSYAFTALSTVIVLLMSDTGGLTIGVFVAMIQTVTTAKDSVMLIAANLSGIYENALFTSELIQFMHLSEKKPKDRTDLPELSTEPREAVQKGLVVEGLSFTYPNQRTPALADVGFHVKPGQRVAIVGHNGAGKSTLAKCLLGLYNPQYGRVLWNGKEISMDEEYKPLSAVFQDFMQYQLTLKENIGFGRISALEDQGRLEMAAVKTGVDSISRSLPYGYDTLLGYEYEGGKELSQGQWQKVALSRSFFNTDAELVIYDEPTSALDPIAEAALFERFSELVEGKTSIMISHRLGSCRHADLILVLKDGRLVEQGTHVQLLQRQGEYARMYEAQSQWYDMNGVIA</sequence>
<evidence type="ECO:0000256" key="3">
    <source>
        <dbReference type="ARBA" id="ARBA00022741"/>
    </source>
</evidence>
<organism evidence="10 11">
    <name type="scientific">Paenibacillus faecis</name>
    <dbReference type="NCBI Taxonomy" id="862114"/>
    <lineage>
        <taxon>Bacteria</taxon>
        <taxon>Bacillati</taxon>
        <taxon>Bacillota</taxon>
        <taxon>Bacilli</taxon>
        <taxon>Bacillales</taxon>
        <taxon>Paenibacillaceae</taxon>
        <taxon>Paenibacillus</taxon>
    </lineage>
</organism>
<feature type="transmembrane region" description="Helical" evidence="7">
    <location>
        <begin position="124"/>
        <end position="148"/>
    </location>
</feature>
<evidence type="ECO:0000256" key="5">
    <source>
        <dbReference type="ARBA" id="ARBA00022989"/>
    </source>
</evidence>
<dbReference type="GO" id="GO:0005524">
    <property type="term" value="F:ATP binding"/>
    <property type="evidence" value="ECO:0007669"/>
    <property type="project" value="UniProtKB-KW"/>
</dbReference>
<keyword evidence="6 7" id="KW-0472">Membrane</keyword>
<keyword evidence="3" id="KW-0547">Nucleotide-binding</keyword>
<evidence type="ECO:0000313" key="10">
    <source>
        <dbReference type="EMBL" id="TYA11924.1"/>
    </source>
</evidence>
<dbReference type="PANTHER" id="PTHR43394:SF1">
    <property type="entry name" value="ATP-BINDING CASSETTE SUB-FAMILY B MEMBER 10, MITOCHONDRIAL"/>
    <property type="match status" value="1"/>
</dbReference>
<dbReference type="InterPro" id="IPR003593">
    <property type="entry name" value="AAA+_ATPase"/>
</dbReference>
<keyword evidence="4 10" id="KW-0067">ATP-binding</keyword>
<dbReference type="OrthoDB" id="9806127at2"/>
<keyword evidence="2 7" id="KW-0812">Transmembrane</keyword>
<dbReference type="Pfam" id="PF00005">
    <property type="entry name" value="ABC_tran"/>
    <property type="match status" value="1"/>
</dbReference>
<dbReference type="GO" id="GO:0005886">
    <property type="term" value="C:plasma membrane"/>
    <property type="evidence" value="ECO:0007669"/>
    <property type="project" value="UniProtKB-SubCell"/>
</dbReference>
<dbReference type="Proteomes" id="UP000325218">
    <property type="component" value="Unassembled WGS sequence"/>
</dbReference>
<dbReference type="EMBL" id="VSDO01000003">
    <property type="protein sequence ID" value="TYA11924.1"/>
    <property type="molecule type" value="Genomic_DNA"/>
</dbReference>
<comment type="subcellular location">
    <subcellularLocation>
        <location evidence="1">Cell membrane</location>
        <topology evidence="1">Multi-pass membrane protein</topology>
    </subcellularLocation>
</comment>
<feature type="transmembrane region" description="Helical" evidence="7">
    <location>
        <begin position="188"/>
        <end position="207"/>
    </location>
</feature>
<name>A0A5D0CRH0_9BACL</name>
<feature type="domain" description="ABC transporter" evidence="8">
    <location>
        <begin position="408"/>
        <end position="646"/>
    </location>
</feature>
<dbReference type="PROSITE" id="PS50929">
    <property type="entry name" value="ABC_TM1F"/>
    <property type="match status" value="1"/>
</dbReference>
<evidence type="ECO:0000256" key="7">
    <source>
        <dbReference type="SAM" id="Phobius"/>
    </source>
</evidence>
<comment type="caution">
    <text evidence="10">The sequence shown here is derived from an EMBL/GenBank/DDBJ whole genome shotgun (WGS) entry which is preliminary data.</text>
</comment>
<dbReference type="PANTHER" id="PTHR43394">
    <property type="entry name" value="ATP-DEPENDENT PERMEASE MDL1, MITOCHONDRIAL"/>
    <property type="match status" value="1"/>
</dbReference>
<dbReference type="GO" id="GO:0016887">
    <property type="term" value="F:ATP hydrolysis activity"/>
    <property type="evidence" value="ECO:0007669"/>
    <property type="project" value="InterPro"/>
</dbReference>
<accession>A0A5D0CRH0</accession>
<dbReference type="Gene3D" id="3.40.50.300">
    <property type="entry name" value="P-loop containing nucleotide triphosphate hydrolases"/>
    <property type="match status" value="1"/>
</dbReference>
<keyword evidence="11" id="KW-1185">Reference proteome</keyword>
<evidence type="ECO:0000256" key="6">
    <source>
        <dbReference type="ARBA" id="ARBA00023136"/>
    </source>
</evidence>
<evidence type="ECO:0000256" key="2">
    <source>
        <dbReference type="ARBA" id="ARBA00022692"/>
    </source>
</evidence>
<evidence type="ECO:0000256" key="1">
    <source>
        <dbReference type="ARBA" id="ARBA00004651"/>
    </source>
</evidence>